<dbReference type="Proteomes" id="UP001479436">
    <property type="component" value="Unassembled WGS sequence"/>
</dbReference>
<evidence type="ECO:0000313" key="3">
    <source>
        <dbReference type="EMBL" id="KAK9761571.1"/>
    </source>
</evidence>
<feature type="region of interest" description="Disordered" evidence="1">
    <location>
        <begin position="93"/>
        <end position="157"/>
    </location>
</feature>
<organism evidence="3 4">
    <name type="scientific">Basidiobolus ranarum</name>
    <dbReference type="NCBI Taxonomy" id="34480"/>
    <lineage>
        <taxon>Eukaryota</taxon>
        <taxon>Fungi</taxon>
        <taxon>Fungi incertae sedis</taxon>
        <taxon>Zoopagomycota</taxon>
        <taxon>Entomophthoromycotina</taxon>
        <taxon>Basidiobolomycetes</taxon>
        <taxon>Basidiobolales</taxon>
        <taxon>Basidiobolaceae</taxon>
        <taxon>Basidiobolus</taxon>
    </lineage>
</organism>
<feature type="compositionally biased region" description="Acidic residues" evidence="1">
    <location>
        <begin position="110"/>
        <end position="145"/>
    </location>
</feature>
<accession>A0ABR2WJ99</accession>
<feature type="chain" id="PRO_5046424765" evidence="2">
    <location>
        <begin position="24"/>
        <end position="157"/>
    </location>
</feature>
<keyword evidence="2" id="KW-0732">Signal</keyword>
<evidence type="ECO:0000313" key="4">
    <source>
        <dbReference type="Proteomes" id="UP001479436"/>
    </source>
</evidence>
<sequence>MRLSVTFAACLFLTSSLVCQVFGAAVTSEEEACESGLSKCSDDDPAQFFDCAEGQWIDRVCAPGSICVLEGEMPTCKLLGILNNLANGAEIQEEAADQLTDQEGITEPNSLEELDSDEDAGDGMEDTTEEESVMSDPEVGSEDQFVETGDGDNVSSE</sequence>
<evidence type="ECO:0000256" key="2">
    <source>
        <dbReference type="SAM" id="SignalP"/>
    </source>
</evidence>
<name>A0ABR2WJ99_9FUNG</name>
<dbReference type="EMBL" id="JASJQH010001331">
    <property type="protein sequence ID" value="KAK9761571.1"/>
    <property type="molecule type" value="Genomic_DNA"/>
</dbReference>
<keyword evidence="4" id="KW-1185">Reference proteome</keyword>
<protein>
    <submittedName>
        <fullName evidence="3">Uncharacterized protein</fullName>
    </submittedName>
</protein>
<feature type="compositionally biased region" description="Polar residues" evidence="1">
    <location>
        <begin position="99"/>
        <end position="109"/>
    </location>
</feature>
<gene>
    <name evidence="3" type="ORF">K7432_013436</name>
</gene>
<reference evidence="3 4" key="1">
    <citation type="submission" date="2023-04" db="EMBL/GenBank/DDBJ databases">
        <title>Genome of Basidiobolus ranarum AG-B5.</title>
        <authorList>
            <person name="Stajich J.E."/>
            <person name="Carter-House D."/>
            <person name="Gryganskyi A."/>
        </authorList>
    </citation>
    <scope>NUCLEOTIDE SEQUENCE [LARGE SCALE GENOMIC DNA]</scope>
    <source>
        <strain evidence="3 4">AG-B5</strain>
    </source>
</reference>
<proteinExistence type="predicted"/>
<comment type="caution">
    <text evidence="3">The sequence shown here is derived from an EMBL/GenBank/DDBJ whole genome shotgun (WGS) entry which is preliminary data.</text>
</comment>
<feature type="signal peptide" evidence="2">
    <location>
        <begin position="1"/>
        <end position="23"/>
    </location>
</feature>
<evidence type="ECO:0000256" key="1">
    <source>
        <dbReference type="SAM" id="MobiDB-lite"/>
    </source>
</evidence>